<keyword evidence="3" id="KW-1185">Reference proteome</keyword>
<dbReference type="AlphaFoldDB" id="A0A835Z4N7"/>
<accession>A0A835Z4N7</accession>
<protein>
    <submittedName>
        <fullName evidence="2">Uncharacterized protein</fullName>
    </submittedName>
</protein>
<evidence type="ECO:0000313" key="2">
    <source>
        <dbReference type="EMBL" id="KAG5184970.1"/>
    </source>
</evidence>
<dbReference type="Gene3D" id="1.10.150.40">
    <property type="entry name" value="Barrier-to-autointegration factor, BAF"/>
    <property type="match status" value="1"/>
</dbReference>
<dbReference type="GO" id="GO:0003677">
    <property type="term" value="F:DNA binding"/>
    <property type="evidence" value="ECO:0007669"/>
    <property type="project" value="InterPro"/>
</dbReference>
<proteinExistence type="predicted"/>
<name>A0A835Z4N7_9STRA</name>
<comment type="caution">
    <text evidence="2">The sequence shown here is derived from an EMBL/GenBank/DDBJ whole genome shotgun (WGS) entry which is preliminary data.</text>
</comment>
<evidence type="ECO:0000313" key="3">
    <source>
        <dbReference type="Proteomes" id="UP000664859"/>
    </source>
</evidence>
<reference evidence="2" key="1">
    <citation type="submission" date="2021-02" db="EMBL/GenBank/DDBJ databases">
        <title>First Annotated Genome of the Yellow-green Alga Tribonema minus.</title>
        <authorList>
            <person name="Mahan K.M."/>
        </authorList>
    </citation>
    <scope>NUCLEOTIDE SEQUENCE</scope>
    <source>
        <strain evidence="2">UTEX B ZZ1240</strain>
    </source>
</reference>
<organism evidence="2 3">
    <name type="scientific">Tribonema minus</name>
    <dbReference type="NCBI Taxonomy" id="303371"/>
    <lineage>
        <taxon>Eukaryota</taxon>
        <taxon>Sar</taxon>
        <taxon>Stramenopiles</taxon>
        <taxon>Ochrophyta</taxon>
        <taxon>PX clade</taxon>
        <taxon>Xanthophyceae</taxon>
        <taxon>Tribonematales</taxon>
        <taxon>Tribonemataceae</taxon>
        <taxon>Tribonema</taxon>
    </lineage>
</organism>
<dbReference type="EMBL" id="JAFCMP010000146">
    <property type="protein sequence ID" value="KAG5184970.1"/>
    <property type="molecule type" value="Genomic_DNA"/>
</dbReference>
<gene>
    <name evidence="2" type="ORF">JKP88DRAFT_185579</name>
    <name evidence="1" type="ORF">JKP88DRAFT_68411</name>
</gene>
<sequence length="125" mass="13807">MAEEAGYDPKRSKVTDEKLAEFIRQPITGELTEVPGIGPAAVKKLAAGEGSNKVANTYQLIGKFLSLKGGDDSGKTIQTIEHCDRFWYWLKEMGISSYRSGIVNAIAEKCNTWIPGIYDEDQYDA</sequence>
<dbReference type="OrthoDB" id="198303at2759"/>
<dbReference type="InterPro" id="IPR036617">
    <property type="entry name" value="BAF_sf"/>
</dbReference>
<dbReference type="Proteomes" id="UP000664859">
    <property type="component" value="Unassembled WGS sequence"/>
</dbReference>
<dbReference type="EMBL" id="JAFCMP010000385">
    <property type="protein sequence ID" value="KAG5180527.1"/>
    <property type="molecule type" value="Genomic_DNA"/>
</dbReference>
<evidence type="ECO:0000313" key="1">
    <source>
        <dbReference type="EMBL" id="KAG5180527.1"/>
    </source>
</evidence>